<accession>A0AC58U562</accession>
<reference evidence="2" key="1">
    <citation type="submission" date="2025-08" db="UniProtKB">
        <authorList>
            <consortium name="RefSeq"/>
        </authorList>
    </citation>
    <scope>IDENTIFICATION</scope>
    <source>
        <tissue evidence="2">Leaf</tissue>
    </source>
</reference>
<evidence type="ECO:0000313" key="1">
    <source>
        <dbReference type="Proteomes" id="UP000790787"/>
    </source>
</evidence>
<sequence>MEKAYFNCSNKVWIFWTNDINITILQDKEQHVHIKAEHNNCPSFLLMIVYAKCTEELRRELWSDSKNLASTIKEPWGVIGDFNVITNREEKLGGRPHRLEKSLEFIECLNEYGLQDAGFAGAKVTCCDNRDPPLTIWKRLDKLVYNLDWFDNLNNTPVTHISRSCSDHVPLLVKLHHEYTQGTRYFKFLNLWTEHPEFKQTVQNSWNIFIHGNPLYILHQKIKNTTKALSTWSRATFGDIYEEPKRLKNFIRDLEEICMTNNTLENRSELSKSKVEFIRYLKIHDSILSQKARINWFNKGDANTAYFYATIKKKRRKLTIRRIQDGEGNWLEDCESIVEGDEDNIRISAIPTLQEVTKIVFPLMPIAPQDLMALVGCSTANVGAL</sequence>
<gene>
    <name evidence="2" type="primary">LOC142178801</name>
</gene>
<evidence type="ECO:0000313" key="2">
    <source>
        <dbReference type="RefSeq" id="XP_075104622.1"/>
    </source>
</evidence>
<dbReference type="RefSeq" id="XP_075104622.1">
    <property type="nucleotide sequence ID" value="XM_075248521.1"/>
</dbReference>
<dbReference type="Proteomes" id="UP000790787">
    <property type="component" value="Unplaced"/>
</dbReference>
<organism evidence="1 2">
    <name type="scientific">Nicotiana tabacum</name>
    <name type="common">Common tobacco</name>
    <dbReference type="NCBI Taxonomy" id="4097"/>
    <lineage>
        <taxon>Eukaryota</taxon>
        <taxon>Viridiplantae</taxon>
        <taxon>Streptophyta</taxon>
        <taxon>Embryophyta</taxon>
        <taxon>Tracheophyta</taxon>
        <taxon>Spermatophyta</taxon>
        <taxon>Magnoliopsida</taxon>
        <taxon>eudicotyledons</taxon>
        <taxon>Gunneridae</taxon>
        <taxon>Pentapetalae</taxon>
        <taxon>asterids</taxon>
        <taxon>lamiids</taxon>
        <taxon>Solanales</taxon>
        <taxon>Solanaceae</taxon>
        <taxon>Nicotianoideae</taxon>
        <taxon>Nicotianeae</taxon>
        <taxon>Nicotiana</taxon>
    </lineage>
</organism>
<proteinExistence type="predicted"/>
<protein>
    <submittedName>
        <fullName evidence="2">Uncharacterized protein LOC142178801</fullName>
    </submittedName>
</protein>
<keyword evidence="1" id="KW-1185">Reference proteome</keyword>
<name>A0AC58U562_TOBAC</name>